<dbReference type="OrthoDB" id="10609369at2759"/>
<organism evidence="1 2">
    <name type="scientific">Byssothecium circinans</name>
    <dbReference type="NCBI Taxonomy" id="147558"/>
    <lineage>
        <taxon>Eukaryota</taxon>
        <taxon>Fungi</taxon>
        <taxon>Dikarya</taxon>
        <taxon>Ascomycota</taxon>
        <taxon>Pezizomycotina</taxon>
        <taxon>Dothideomycetes</taxon>
        <taxon>Pleosporomycetidae</taxon>
        <taxon>Pleosporales</taxon>
        <taxon>Massarineae</taxon>
        <taxon>Massarinaceae</taxon>
        <taxon>Byssothecium</taxon>
    </lineage>
</organism>
<accession>A0A6A5UEC9</accession>
<reference evidence="1" key="1">
    <citation type="journal article" date="2020" name="Stud. Mycol.">
        <title>101 Dothideomycetes genomes: a test case for predicting lifestyles and emergence of pathogens.</title>
        <authorList>
            <person name="Haridas S."/>
            <person name="Albert R."/>
            <person name="Binder M."/>
            <person name="Bloem J."/>
            <person name="Labutti K."/>
            <person name="Salamov A."/>
            <person name="Andreopoulos B."/>
            <person name="Baker S."/>
            <person name="Barry K."/>
            <person name="Bills G."/>
            <person name="Bluhm B."/>
            <person name="Cannon C."/>
            <person name="Castanera R."/>
            <person name="Culley D."/>
            <person name="Daum C."/>
            <person name="Ezra D."/>
            <person name="Gonzalez J."/>
            <person name="Henrissat B."/>
            <person name="Kuo A."/>
            <person name="Liang C."/>
            <person name="Lipzen A."/>
            <person name="Lutzoni F."/>
            <person name="Magnuson J."/>
            <person name="Mondo S."/>
            <person name="Nolan M."/>
            <person name="Ohm R."/>
            <person name="Pangilinan J."/>
            <person name="Park H.-J."/>
            <person name="Ramirez L."/>
            <person name="Alfaro M."/>
            <person name="Sun H."/>
            <person name="Tritt A."/>
            <person name="Yoshinaga Y."/>
            <person name="Zwiers L.-H."/>
            <person name="Turgeon B."/>
            <person name="Goodwin S."/>
            <person name="Spatafora J."/>
            <person name="Crous P."/>
            <person name="Grigoriev I."/>
        </authorList>
    </citation>
    <scope>NUCLEOTIDE SEQUENCE</scope>
    <source>
        <strain evidence="1">CBS 675.92</strain>
    </source>
</reference>
<dbReference type="Proteomes" id="UP000800035">
    <property type="component" value="Unassembled WGS sequence"/>
</dbReference>
<keyword evidence="2" id="KW-1185">Reference proteome</keyword>
<name>A0A6A5UEC9_9PLEO</name>
<evidence type="ECO:0000313" key="1">
    <source>
        <dbReference type="EMBL" id="KAF1961246.1"/>
    </source>
</evidence>
<dbReference type="EMBL" id="ML976981">
    <property type="protein sequence ID" value="KAF1961246.1"/>
    <property type="molecule type" value="Genomic_DNA"/>
</dbReference>
<gene>
    <name evidence="1" type="ORF">CC80DRAFT_488569</name>
</gene>
<proteinExistence type="predicted"/>
<dbReference type="AlphaFoldDB" id="A0A6A5UEC9"/>
<protein>
    <submittedName>
        <fullName evidence="1">Uncharacterized protein</fullName>
    </submittedName>
</protein>
<evidence type="ECO:0000313" key="2">
    <source>
        <dbReference type="Proteomes" id="UP000800035"/>
    </source>
</evidence>
<sequence length="161" mass="17328">MVQLGRLQYSATASVDVCASLSKDGADIIDAYGSTDAESNEKIDHKGAIPASPRAEAAWNETNFVVVVEVDDSGTLNTCPVFIVWNTTPLCPDGERYSKSLFGVLPGLFPQEEASAFKIADKLEDLGEEGMFKVEDLGRRGSEPVNIMGIVPRDIKAFSKA</sequence>